<dbReference type="GO" id="GO:0003723">
    <property type="term" value="F:RNA binding"/>
    <property type="evidence" value="ECO:0007669"/>
    <property type="project" value="InterPro"/>
</dbReference>
<evidence type="ECO:0000256" key="1">
    <source>
        <dbReference type="ARBA" id="ARBA00022737"/>
    </source>
</evidence>
<dbReference type="Pfam" id="PF13041">
    <property type="entry name" value="PPR_2"/>
    <property type="match status" value="3"/>
</dbReference>
<feature type="repeat" description="PPR" evidence="3">
    <location>
        <begin position="292"/>
        <end position="322"/>
    </location>
</feature>
<evidence type="ECO:0008006" key="6">
    <source>
        <dbReference type="Google" id="ProtNLM"/>
    </source>
</evidence>
<feature type="repeat" description="PPR" evidence="3">
    <location>
        <begin position="459"/>
        <end position="493"/>
    </location>
</feature>
<protein>
    <recommendedName>
        <fullName evidence="6">Pentatricopeptide repeat-containing protein</fullName>
    </recommendedName>
</protein>
<accession>A0A9Q0GNS6</accession>
<dbReference type="FunFam" id="1.25.40.10:FF:000968">
    <property type="entry name" value="Pentatricopeptide repeat-containing protein, mitochondrial"/>
    <property type="match status" value="1"/>
</dbReference>
<comment type="caution">
    <text evidence="4">The sequence shown here is derived from an EMBL/GenBank/DDBJ whole genome shotgun (WGS) entry which is preliminary data.</text>
</comment>
<feature type="repeat" description="PPR" evidence="3">
    <location>
        <begin position="424"/>
        <end position="458"/>
    </location>
</feature>
<dbReference type="PROSITE" id="PS51375">
    <property type="entry name" value="PPR"/>
    <property type="match status" value="9"/>
</dbReference>
<dbReference type="Gene3D" id="1.25.40.10">
    <property type="entry name" value="Tetratricopeptide repeat domain"/>
    <property type="match status" value="5"/>
</dbReference>
<dbReference type="SUPFAM" id="SSF48452">
    <property type="entry name" value="TPR-like"/>
    <property type="match status" value="1"/>
</dbReference>
<feature type="repeat" description="PPR" evidence="3">
    <location>
        <begin position="119"/>
        <end position="153"/>
    </location>
</feature>
<evidence type="ECO:0000256" key="3">
    <source>
        <dbReference type="PROSITE-ProRule" id="PRU00708"/>
    </source>
</evidence>
<proteinExistence type="inferred from homology"/>
<feature type="repeat" description="PPR" evidence="3">
    <location>
        <begin position="88"/>
        <end position="118"/>
    </location>
</feature>
<dbReference type="FunFam" id="1.25.40.10:FF:000409">
    <property type="entry name" value="Pentatricopeptide repeat-containing protein, chloroplastic"/>
    <property type="match status" value="1"/>
</dbReference>
<dbReference type="OrthoDB" id="185373at2759"/>
<keyword evidence="5" id="KW-1185">Reference proteome</keyword>
<evidence type="ECO:0000256" key="2">
    <source>
        <dbReference type="ARBA" id="ARBA00061659"/>
    </source>
</evidence>
<dbReference type="PANTHER" id="PTHR24015">
    <property type="entry name" value="OS07G0578800 PROTEIN-RELATED"/>
    <property type="match status" value="1"/>
</dbReference>
<dbReference type="FunFam" id="1.25.40.10:FF:000031">
    <property type="entry name" value="Pentatricopeptide repeat-containing protein mitochondrial"/>
    <property type="match status" value="1"/>
</dbReference>
<feature type="repeat" description="PPR" evidence="3">
    <location>
        <begin position="393"/>
        <end position="423"/>
    </location>
</feature>
<feature type="repeat" description="PPR" evidence="3">
    <location>
        <begin position="323"/>
        <end position="357"/>
    </location>
</feature>
<feature type="repeat" description="PPR" evidence="3">
    <location>
        <begin position="18"/>
        <end position="52"/>
    </location>
</feature>
<dbReference type="FunFam" id="1.25.40.10:FF:000396">
    <property type="entry name" value="Pentatricopeptide repeat-containing protein At2g36730"/>
    <property type="match status" value="1"/>
</dbReference>
<dbReference type="Pfam" id="PF20431">
    <property type="entry name" value="E_motif"/>
    <property type="match status" value="1"/>
</dbReference>
<gene>
    <name evidence="4" type="ORF">NE237_027153</name>
</gene>
<evidence type="ECO:0000313" key="4">
    <source>
        <dbReference type="EMBL" id="KAJ4950321.1"/>
    </source>
</evidence>
<dbReference type="AlphaFoldDB" id="A0A9Q0GNS6"/>
<name>A0A9Q0GNS6_9MAGN</name>
<feature type="repeat" description="PPR" evidence="3">
    <location>
        <begin position="222"/>
        <end position="256"/>
    </location>
</feature>
<dbReference type="InterPro" id="IPR046848">
    <property type="entry name" value="E_motif"/>
</dbReference>
<keyword evidence="1" id="KW-0677">Repeat</keyword>
<dbReference type="Proteomes" id="UP001141806">
    <property type="component" value="Unassembled WGS sequence"/>
</dbReference>
<sequence length="652" mass="72129">MIRSSINQSFNRFSNQSSVILWNSNIRSTVGEGSSQKALLLFRQMKQLGLEPNNLTFPFVAKACAKLSNPHFSGIIHTHVVKSSFWSDIFVQTAMVDMYIKCGKLDSAYCLFEEMPEKDVPSWNAMILGFAQAGLLGRVSKLFCQMRLMGFRPDSITLMGLTQVSSNTTNLNEARTVHCFGIQLGLIDDVSVTNTLIAAYAKCRDLGSAKRLFNGISVGIRTVVSWNSMIAGCGHLEKFAEAIGFYQLMCQNGMKPDVSTFLSLLSSCVQPEALFVGKAIHSHVVQTGCILDISVINTLISMYSKCGDIDSARYLFNTMYERTCVSWTAMISGYAEKGNLDEALTLFYDMEAAGEKPDLVTVVALLSACGQTGALETGRWINLYAMSKGLRENVIVCNALIDMYAKCGSMEDAHELFQTLPERTIVTWTTMIAGYALNGESTEALCFFSQMIKLGLKPNHITFLAVLQACIHAGFLEKGWEYFNLMIKYKIIPRVEHYACMADLLGRAGKLKGALDFILKMPVRPDSGVWGALLGACKIHQDIEIGEYVASRLFELEPEAAVSYVAMANIYAAEGKWDGAAKIRSTMKCKKVRKFPGCSLIQMNGKTHVFTVEDRSHPEELLIYGVLDGLALQLKESGLRQSSESILEYELL</sequence>
<dbReference type="NCBIfam" id="TIGR00756">
    <property type="entry name" value="PPR"/>
    <property type="match status" value="8"/>
</dbReference>
<dbReference type="EMBL" id="JAMYWD010000012">
    <property type="protein sequence ID" value="KAJ4950321.1"/>
    <property type="molecule type" value="Genomic_DNA"/>
</dbReference>
<organism evidence="4 5">
    <name type="scientific">Protea cynaroides</name>
    <dbReference type="NCBI Taxonomy" id="273540"/>
    <lineage>
        <taxon>Eukaryota</taxon>
        <taxon>Viridiplantae</taxon>
        <taxon>Streptophyta</taxon>
        <taxon>Embryophyta</taxon>
        <taxon>Tracheophyta</taxon>
        <taxon>Spermatophyta</taxon>
        <taxon>Magnoliopsida</taxon>
        <taxon>Proteales</taxon>
        <taxon>Proteaceae</taxon>
        <taxon>Protea</taxon>
    </lineage>
</organism>
<dbReference type="Pfam" id="PF01535">
    <property type="entry name" value="PPR"/>
    <property type="match status" value="5"/>
</dbReference>
<dbReference type="GO" id="GO:0009451">
    <property type="term" value="P:RNA modification"/>
    <property type="evidence" value="ECO:0007669"/>
    <property type="project" value="InterPro"/>
</dbReference>
<reference evidence="4" key="1">
    <citation type="journal article" date="2023" name="Plant J.">
        <title>The genome of the king protea, Protea cynaroides.</title>
        <authorList>
            <person name="Chang J."/>
            <person name="Duong T.A."/>
            <person name="Schoeman C."/>
            <person name="Ma X."/>
            <person name="Roodt D."/>
            <person name="Barker N."/>
            <person name="Li Z."/>
            <person name="Van de Peer Y."/>
            <person name="Mizrachi E."/>
        </authorList>
    </citation>
    <scope>NUCLEOTIDE SEQUENCE</scope>
    <source>
        <tissue evidence="4">Young leaves</tissue>
    </source>
</reference>
<comment type="similarity">
    <text evidence="2">Belongs to the PPR family. PCMP-E subfamily.</text>
</comment>
<dbReference type="InterPro" id="IPR046960">
    <property type="entry name" value="PPR_At4g14850-like_plant"/>
</dbReference>
<dbReference type="InterPro" id="IPR011990">
    <property type="entry name" value="TPR-like_helical_dom_sf"/>
</dbReference>
<dbReference type="PANTHER" id="PTHR24015:SF1993">
    <property type="entry name" value="PENTATRICOPEPTIDE REPEAT-CONTAINING PROTEIN"/>
    <property type="match status" value="1"/>
</dbReference>
<evidence type="ECO:0000313" key="5">
    <source>
        <dbReference type="Proteomes" id="UP001141806"/>
    </source>
</evidence>
<dbReference type="FunFam" id="1.25.40.10:FF:000280">
    <property type="entry name" value="Pentatricopeptide repeat-containing protein"/>
    <property type="match status" value="1"/>
</dbReference>
<dbReference type="InterPro" id="IPR002885">
    <property type="entry name" value="PPR_rpt"/>
</dbReference>